<feature type="region of interest" description="Disordered" evidence="8">
    <location>
        <begin position="522"/>
        <end position="542"/>
    </location>
</feature>
<feature type="region of interest" description="Disordered" evidence="8">
    <location>
        <begin position="351"/>
        <end position="373"/>
    </location>
</feature>
<evidence type="ECO:0000313" key="9">
    <source>
        <dbReference type="EnsemblMetazoa" id="XP_014260097.1"/>
    </source>
</evidence>
<keyword evidence="5 7" id="KW-1133">Transmembrane helix</keyword>
<dbReference type="Proteomes" id="UP000494040">
    <property type="component" value="Unassembled WGS sequence"/>
</dbReference>
<dbReference type="GO" id="GO:0005886">
    <property type="term" value="C:plasma membrane"/>
    <property type="evidence" value="ECO:0007669"/>
    <property type="project" value="UniProtKB-SubCell"/>
</dbReference>
<feature type="transmembrane region" description="Helical" evidence="7">
    <location>
        <begin position="275"/>
        <end position="294"/>
    </location>
</feature>
<dbReference type="InterPro" id="IPR050895">
    <property type="entry name" value="XK-related_scramblase"/>
</dbReference>
<dbReference type="GeneID" id="106672860"/>
<dbReference type="InterPro" id="IPR018629">
    <property type="entry name" value="XK-rel"/>
</dbReference>
<evidence type="ECO:0000256" key="4">
    <source>
        <dbReference type="ARBA" id="ARBA00022692"/>
    </source>
</evidence>
<evidence type="ECO:0000256" key="3">
    <source>
        <dbReference type="ARBA" id="ARBA00022475"/>
    </source>
</evidence>
<proteinExistence type="inferred from homology"/>
<organism evidence="9 10">
    <name type="scientific">Cimex lectularius</name>
    <name type="common">Bed bug</name>
    <name type="synonym">Acanthia lectularia</name>
    <dbReference type="NCBI Taxonomy" id="79782"/>
    <lineage>
        <taxon>Eukaryota</taxon>
        <taxon>Metazoa</taxon>
        <taxon>Ecdysozoa</taxon>
        <taxon>Arthropoda</taxon>
        <taxon>Hexapoda</taxon>
        <taxon>Insecta</taxon>
        <taxon>Pterygota</taxon>
        <taxon>Neoptera</taxon>
        <taxon>Paraneoptera</taxon>
        <taxon>Hemiptera</taxon>
        <taxon>Heteroptera</taxon>
        <taxon>Panheteroptera</taxon>
        <taxon>Cimicomorpha</taxon>
        <taxon>Cimicidae</taxon>
        <taxon>Cimex</taxon>
    </lineage>
</organism>
<feature type="transmembrane region" description="Helical" evidence="7">
    <location>
        <begin position="245"/>
        <end position="263"/>
    </location>
</feature>
<feature type="transmembrane region" description="Helical" evidence="7">
    <location>
        <begin position="12"/>
        <end position="36"/>
    </location>
</feature>
<keyword evidence="4 7" id="KW-0812">Transmembrane</keyword>
<accession>A0A8I6SAJ0</accession>
<keyword evidence="3" id="KW-1003">Cell membrane</keyword>
<feature type="transmembrane region" description="Helical" evidence="7">
    <location>
        <begin position="306"/>
        <end position="324"/>
    </location>
</feature>
<evidence type="ECO:0000256" key="2">
    <source>
        <dbReference type="ARBA" id="ARBA00008789"/>
    </source>
</evidence>
<dbReference type="PANTHER" id="PTHR16024:SF4">
    <property type="entry name" value="XK-RELATED PROTEIN"/>
    <property type="match status" value="1"/>
</dbReference>
<sequence length="572" mass="66419">MSERQFLPLCDLLFNLISLACYFCDIVFDLTMGYALYQKGQYFWGGIIVFFVLFSLTVCQIFSIFWYLKTKKRSCGKIACLILVHSLSLGVIWRHFKLLLPVDLSWIKSEMRDICVLRLLHGFLNSGPTLLIQLHLFLNYDMETELKDLSALSVCLSVFSICWALSSYSKNLKRRNIRRLVLTWPGVITQFMWRLGTVGTRAICLVLYSSLYGPWVLVVVLLHWISMFLWIVSTELFAIKQTKTLARTWTSALVAFVYILAYINIHEGKHRHKMVVYYVVMTLENSLLCFSWYLNAPKTNNNEAMPLFLTCTYTAGILFMLLYYRFFHIRRLKYDVDGSVNVSNEVIGESSVTVPENEEKKKEPPKQEPHQIQSLKPSGRYKYYSGMGHHHNGIPGVFNCRFTNPYSAAISKRKKKKPTSFVPPPSILPSQHCPVPFWCRPLVSEDKTVVRSPVDIRAKLEEKKQQQLAELRDIEEEIMRRRNGSDYPQELAPSYLGMTNPEVIPYTLPRQSRYFKRYRKPTKPARYCPPANSSDGDVDSLDDNENDNGGCWYTMAQHKLRHNPRVRHETKL</sequence>
<reference evidence="9" key="1">
    <citation type="submission" date="2022-01" db="UniProtKB">
        <authorList>
            <consortium name="EnsemblMetazoa"/>
        </authorList>
    </citation>
    <scope>IDENTIFICATION</scope>
</reference>
<feature type="compositionally biased region" description="Basic and acidic residues" evidence="8">
    <location>
        <begin position="357"/>
        <end position="369"/>
    </location>
</feature>
<dbReference type="PANTHER" id="PTHR16024">
    <property type="entry name" value="XK-RELATED PROTEIN"/>
    <property type="match status" value="1"/>
</dbReference>
<dbReference type="EnsemblMetazoa" id="XM_014404611.2">
    <property type="protein sequence ID" value="XP_014260097.1"/>
    <property type="gene ID" value="LOC106672860"/>
</dbReference>
<dbReference type="OrthoDB" id="6356248at2759"/>
<comment type="similarity">
    <text evidence="2 7">Belongs to the XK family.</text>
</comment>
<dbReference type="AlphaFoldDB" id="A0A8I6SAJ0"/>
<dbReference type="Pfam" id="PF09815">
    <property type="entry name" value="XK-related"/>
    <property type="match status" value="1"/>
</dbReference>
<evidence type="ECO:0000256" key="8">
    <source>
        <dbReference type="SAM" id="MobiDB-lite"/>
    </source>
</evidence>
<keyword evidence="6 7" id="KW-0472">Membrane</keyword>
<keyword evidence="10" id="KW-1185">Reference proteome</keyword>
<evidence type="ECO:0000256" key="7">
    <source>
        <dbReference type="RuleBase" id="RU910716"/>
    </source>
</evidence>
<dbReference type="RefSeq" id="XP_014260097.1">
    <property type="nucleotide sequence ID" value="XM_014404611.2"/>
</dbReference>
<evidence type="ECO:0000256" key="6">
    <source>
        <dbReference type="ARBA" id="ARBA00023136"/>
    </source>
</evidence>
<evidence type="ECO:0000256" key="1">
    <source>
        <dbReference type="ARBA" id="ARBA00004651"/>
    </source>
</evidence>
<feature type="transmembrane region" description="Helical" evidence="7">
    <location>
        <begin position="42"/>
        <end position="66"/>
    </location>
</feature>
<name>A0A8I6SAJ0_CIMLE</name>
<protein>
    <recommendedName>
        <fullName evidence="7">XK-related protein</fullName>
    </recommendedName>
</protein>
<evidence type="ECO:0000313" key="10">
    <source>
        <dbReference type="Proteomes" id="UP000494040"/>
    </source>
</evidence>
<feature type="transmembrane region" description="Helical" evidence="7">
    <location>
        <begin position="78"/>
        <end position="96"/>
    </location>
</feature>
<evidence type="ECO:0000256" key="5">
    <source>
        <dbReference type="ARBA" id="ARBA00022989"/>
    </source>
</evidence>
<comment type="subcellular location">
    <subcellularLocation>
        <location evidence="1">Cell membrane</location>
        <topology evidence="1">Multi-pass membrane protein</topology>
    </subcellularLocation>
    <subcellularLocation>
        <location evidence="7">Membrane</location>
        <topology evidence="7">Multi-pass membrane protein</topology>
    </subcellularLocation>
</comment>
<feature type="transmembrane region" description="Helical" evidence="7">
    <location>
        <begin position="149"/>
        <end position="168"/>
    </location>
</feature>